<organism evidence="4 5">
    <name type="scientific">Rodentibacter rarus</name>
    <dbReference type="NCBI Taxonomy" id="1908260"/>
    <lineage>
        <taxon>Bacteria</taxon>
        <taxon>Pseudomonadati</taxon>
        <taxon>Pseudomonadota</taxon>
        <taxon>Gammaproteobacteria</taxon>
        <taxon>Pasteurellales</taxon>
        <taxon>Pasteurellaceae</taxon>
        <taxon>Rodentibacter</taxon>
    </lineage>
</organism>
<dbReference type="Gene3D" id="3.90.550.10">
    <property type="entry name" value="Spore Coat Polysaccharide Biosynthesis Protein SpsA, Chain A"/>
    <property type="match status" value="1"/>
</dbReference>
<keyword evidence="5" id="KW-1185">Reference proteome</keyword>
<keyword evidence="1" id="KW-0328">Glycosyltransferase</keyword>
<dbReference type="InterPro" id="IPR050748">
    <property type="entry name" value="Glycosyltrans_8_dom-fam"/>
</dbReference>
<dbReference type="RefSeq" id="WP_077415443.1">
    <property type="nucleotide sequence ID" value="NZ_MLHJ01000025.1"/>
</dbReference>
<accession>A0A1V3IPZ0</accession>
<evidence type="ECO:0000313" key="4">
    <source>
        <dbReference type="EMBL" id="OOF43969.1"/>
    </source>
</evidence>
<comment type="caution">
    <text evidence="4">The sequence shown here is derived from an EMBL/GenBank/DDBJ whole genome shotgun (WGS) entry which is preliminary data.</text>
</comment>
<dbReference type="PANTHER" id="PTHR13778:SF47">
    <property type="entry name" value="LIPOPOLYSACCHARIDE 1,3-GALACTOSYLTRANSFERASE"/>
    <property type="match status" value="1"/>
</dbReference>
<dbReference type="EMBL" id="MLHJ01000025">
    <property type="protein sequence ID" value="OOF43969.1"/>
    <property type="molecule type" value="Genomic_DNA"/>
</dbReference>
<dbReference type="InterPro" id="IPR029044">
    <property type="entry name" value="Nucleotide-diphossugar_trans"/>
</dbReference>
<keyword evidence="3" id="KW-0479">Metal-binding</keyword>
<protein>
    <submittedName>
        <fullName evidence="4">Glycosyl transferase</fullName>
    </submittedName>
</protein>
<proteinExistence type="predicted"/>
<dbReference type="OrthoDB" id="9807549at2"/>
<dbReference type="Proteomes" id="UP000189433">
    <property type="component" value="Unassembled WGS sequence"/>
</dbReference>
<evidence type="ECO:0000256" key="3">
    <source>
        <dbReference type="ARBA" id="ARBA00022723"/>
    </source>
</evidence>
<keyword evidence="2 4" id="KW-0808">Transferase</keyword>
<dbReference type="InterPro" id="IPR002495">
    <property type="entry name" value="Glyco_trans_8"/>
</dbReference>
<evidence type="ECO:0000256" key="1">
    <source>
        <dbReference type="ARBA" id="ARBA00022676"/>
    </source>
</evidence>
<evidence type="ECO:0000256" key="2">
    <source>
        <dbReference type="ARBA" id="ARBA00022679"/>
    </source>
</evidence>
<dbReference type="GO" id="GO:0046872">
    <property type="term" value="F:metal ion binding"/>
    <property type="evidence" value="ECO:0007669"/>
    <property type="project" value="UniProtKB-KW"/>
</dbReference>
<evidence type="ECO:0000313" key="5">
    <source>
        <dbReference type="Proteomes" id="UP000189433"/>
    </source>
</evidence>
<dbReference type="STRING" id="1908260.BKK50_03680"/>
<dbReference type="GO" id="GO:0016757">
    <property type="term" value="F:glycosyltransferase activity"/>
    <property type="evidence" value="ECO:0007669"/>
    <property type="project" value="UniProtKB-KW"/>
</dbReference>
<gene>
    <name evidence="4" type="ORF">BKK50_03680</name>
</gene>
<dbReference type="PANTHER" id="PTHR13778">
    <property type="entry name" value="GLYCOSYLTRANSFERASE 8 DOMAIN-CONTAINING PROTEIN"/>
    <property type="match status" value="1"/>
</dbReference>
<sequence>MVDKNTIVFAADSRFSEQLMTAIKSICYHNKDIRFFILNRELSSEWFSHIRAFLEKINCEIFDIKIEYNELKKYSTLPHISSDSTYFRYFIPEFIDSDRVLYLDCDVIVNGSLNSMFEIELGGYFLAASLDNLAHDFHNQDNAFNAGVLIINNQLWKKYDTHQELLRLTEQYGHKISDSDQGILNLLFEGKWVKLTHNANYLVGAEYIYIKNNLTQLILRPENELPLILHFNTEFKPWLPIYDLPFRDIYWFYYSLPWQDIITKHQEG</sequence>
<dbReference type="CDD" id="cd04194">
    <property type="entry name" value="GT8_A4GalT_like"/>
    <property type="match status" value="1"/>
</dbReference>
<dbReference type="SUPFAM" id="SSF53448">
    <property type="entry name" value="Nucleotide-diphospho-sugar transferases"/>
    <property type="match status" value="1"/>
</dbReference>
<name>A0A1V3IPZ0_9PAST</name>
<dbReference type="Pfam" id="PF01501">
    <property type="entry name" value="Glyco_transf_8"/>
    <property type="match status" value="1"/>
</dbReference>
<reference evidence="4 5" key="1">
    <citation type="submission" date="2016-10" db="EMBL/GenBank/DDBJ databases">
        <title>Rodentibacter gen. nov. and new species.</title>
        <authorList>
            <person name="Christensen H."/>
        </authorList>
    </citation>
    <scope>NUCLEOTIDE SEQUENCE [LARGE SCALE GENOMIC DNA]</scope>
    <source>
        <strain evidence="4 5">CCUG17206</strain>
    </source>
</reference>
<dbReference type="AlphaFoldDB" id="A0A1V3IPZ0"/>